<dbReference type="Gene3D" id="2.160.20.110">
    <property type="match status" value="3"/>
</dbReference>
<dbReference type="KEGG" id="mees:MmiEs2_15910"/>
<proteinExistence type="predicted"/>
<feature type="domain" description="GLUG" evidence="3">
    <location>
        <begin position="217"/>
        <end position="241"/>
    </location>
</feature>
<keyword evidence="2" id="KW-1133">Transmembrane helix</keyword>
<organism evidence="4 5">
    <name type="scientific">Methanimicrococcus stummii</name>
    <dbReference type="NCBI Taxonomy" id="3028294"/>
    <lineage>
        <taxon>Archaea</taxon>
        <taxon>Methanobacteriati</taxon>
        <taxon>Methanobacteriota</taxon>
        <taxon>Stenosarchaea group</taxon>
        <taxon>Methanomicrobia</taxon>
        <taxon>Methanosarcinales</taxon>
        <taxon>Methanosarcinaceae</taxon>
        <taxon>Methanimicrococcus</taxon>
    </lineage>
</organism>
<keyword evidence="5" id="KW-1185">Reference proteome</keyword>
<feature type="domain" description="GLUG" evidence="3">
    <location>
        <begin position="519"/>
        <end position="546"/>
    </location>
</feature>
<evidence type="ECO:0000256" key="1">
    <source>
        <dbReference type="SAM" id="MobiDB-lite"/>
    </source>
</evidence>
<dbReference type="EMBL" id="CP131062">
    <property type="protein sequence ID" value="WNY29364.1"/>
    <property type="molecule type" value="Genomic_DNA"/>
</dbReference>
<dbReference type="InterPro" id="IPR011493">
    <property type="entry name" value="GLUG"/>
</dbReference>
<name>A0AA96V9P6_9EURY</name>
<evidence type="ECO:0000256" key="2">
    <source>
        <dbReference type="SAM" id="Phobius"/>
    </source>
</evidence>
<evidence type="ECO:0000259" key="3">
    <source>
        <dbReference type="Pfam" id="PF07581"/>
    </source>
</evidence>
<keyword evidence="2" id="KW-0812">Transmembrane</keyword>
<evidence type="ECO:0000313" key="5">
    <source>
        <dbReference type="Proteomes" id="UP001302662"/>
    </source>
</evidence>
<dbReference type="GeneID" id="85198059"/>
<feature type="region of interest" description="Disordered" evidence="1">
    <location>
        <begin position="761"/>
        <end position="801"/>
    </location>
</feature>
<dbReference type="AlphaFoldDB" id="A0AA96V9P6"/>
<dbReference type="Proteomes" id="UP001302662">
    <property type="component" value="Chromosome"/>
</dbReference>
<protein>
    <recommendedName>
        <fullName evidence="3">GLUG domain-containing protein</fullName>
    </recommendedName>
</protein>
<feature type="compositionally biased region" description="Low complexity" evidence="1">
    <location>
        <begin position="761"/>
        <end position="777"/>
    </location>
</feature>
<dbReference type="Pfam" id="PF07581">
    <property type="entry name" value="Glug"/>
    <property type="match status" value="2"/>
</dbReference>
<dbReference type="RefSeq" id="WP_316559348.1">
    <property type="nucleotide sequence ID" value="NZ_CP131062.1"/>
</dbReference>
<reference evidence="4 5" key="1">
    <citation type="submission" date="2023-07" db="EMBL/GenBank/DDBJ databases">
        <title>Closed genome sequence of Methanimicrococcus sp. Es2.</title>
        <authorList>
            <person name="Protasov E."/>
            <person name="Platt K."/>
            <person name="Reeh H."/>
            <person name="Poehlein A."/>
            <person name="Daniel R."/>
            <person name="Brune A."/>
        </authorList>
    </citation>
    <scope>NUCLEOTIDE SEQUENCE [LARGE SCALE GENOMIC DNA]</scope>
    <source>
        <strain evidence="4 5">Es2</strain>
    </source>
</reference>
<keyword evidence="2" id="KW-0472">Membrane</keyword>
<feature type="transmembrane region" description="Helical" evidence="2">
    <location>
        <begin position="808"/>
        <end position="828"/>
    </location>
</feature>
<accession>A0AA96V9P6</accession>
<sequence length="833" mass="86260">MKISKYAAIAMAVFTILFLLSGTAAAFSGTGTGTTADPYQITTVDQLKEIKSGLSNSYILMNDIEITESTWSAIGNNSAPFTGMLNGNGQKITFNNPSGITFARSGSNNMDGYGLFGQIKGTSKLENVTIVVASNLKTGGNYTGVLVGVINGTSSSKPSITNCSVTKLESGGTVSLNGSNGGTVAVYHTGALIGRGVYTTIQNCYSDLNVTASPSYNYNVGGLIGYLENSSVIECFATGDIWDTRGEAAGLVGSIDYTTIERSYATGNVTSRGNASGFVGVMYLNSIISNCYATGSATTTVNGGYTGGLIGNGNGGTVKTSYSTGKVTGIGTSNSGGFIGYTYFLVSSSGNFYDTTTAEKSDSKNATPKTTADMMKSTTFTGWDISNESLDKIWYIYEDESYPRLSALHQPETISVGLKSQPENIGSGKFLRDYNGEMKAWTLNADYVLDANIDMEGASLDPIGTENEPFTGTFKGDEDFAFAISDFSVVSTGNNVGFFGVTENAKISNIHLIDAVIEGNRNVGGLIGHANGVTEISESSVTGTVTAAANHAGSFVGFLSDGSLVQCYSDCDVFADSEAGGLVGAMKGGLIDECYATGAVVAETEVAGGLVAEYGDALDLTISNSFALNEEVSSPLAAGRIIGVIAGTVFDLIIDDVYAWDEMENLLGLFDDVDAENGDDVESADVWNTFGDSGSVWENFDVSVWMLGTNEDFLLPIFLYQDADMSGDASHLIPVPATVSKTSGGGSGTGSATVVDTTSAVATDASGSSSSGAAAETSENEPVANTPQGENQGFGSDGDGDEGGSNKMLIGILAAGLVIVGLCVCLYLKGRKF</sequence>
<gene>
    <name evidence="4" type="ORF">MmiEs2_15910</name>
</gene>
<evidence type="ECO:0000313" key="4">
    <source>
        <dbReference type="EMBL" id="WNY29364.1"/>
    </source>
</evidence>